<gene>
    <name evidence="3" type="ORF">Tco_1081802</name>
</gene>
<dbReference type="Pfam" id="PF13976">
    <property type="entry name" value="gag_pre-integrs"/>
    <property type="match status" value="1"/>
</dbReference>
<proteinExistence type="predicted"/>
<protein>
    <submittedName>
        <fullName evidence="3">Retrovirus-related pol polyprotein from transposon TNT 1-94</fullName>
    </submittedName>
</protein>
<feature type="region of interest" description="Disordered" evidence="1">
    <location>
        <begin position="498"/>
        <end position="524"/>
    </location>
</feature>
<feature type="domain" description="GAG-pre-integrase" evidence="2">
    <location>
        <begin position="362"/>
        <end position="421"/>
    </location>
</feature>
<evidence type="ECO:0000313" key="3">
    <source>
        <dbReference type="EMBL" id="GJT92957.1"/>
    </source>
</evidence>
<reference evidence="3" key="2">
    <citation type="submission" date="2022-01" db="EMBL/GenBank/DDBJ databases">
        <authorList>
            <person name="Yamashiro T."/>
            <person name="Shiraishi A."/>
            <person name="Satake H."/>
            <person name="Nakayama K."/>
        </authorList>
    </citation>
    <scope>NUCLEOTIDE SEQUENCE</scope>
</reference>
<dbReference type="Proteomes" id="UP001151760">
    <property type="component" value="Unassembled WGS sequence"/>
</dbReference>
<evidence type="ECO:0000259" key="2">
    <source>
        <dbReference type="Pfam" id="PF13976"/>
    </source>
</evidence>
<dbReference type="EMBL" id="BQNB010020158">
    <property type="protein sequence ID" value="GJT92957.1"/>
    <property type="molecule type" value="Genomic_DNA"/>
</dbReference>
<sequence length="619" mass="69653">MGQSVQTVHMLTKRQVFYDNNLKQALGFQNHFYLKKAQQIRPMLYDGNVIAKETNVISIADSEESLMLEDESRSKMLLKQSDSMVLEKKISNPSTDSSDASPVKWMFLVNYLSESVKKDIDEIKTINIELEHRVSKLIAENEHLKQTYKQLYDSNKPTRIHAKEHSEALIDQLNKRKLRGKGVVNCAAQIPIATTIVPGMFKLDLDPLAPRITSTKLVPHTETTPHSAETPKPELKIYSWGPKQVKNVGLSKRAKIVETKVANNLEANHSWGSNATDVPSSSSLVMTGCPDCSLISKIMGYGDYQRGNVTILMVYYVEGLGHNLFSVGQFCDSDLEVAFRKHTCFVRNLEGVDLLLGSQETNLYTLSIGDMIESSPICLLSKASKTKSWLWHKRLSHLNFGAINHLARHGLVRGLPKLKFEKDHLRKLTVFTTDVPEKIIETIHVDFDELTAMASEQSNLEPALHEMILLVFDAFFSPSASVVSLVLEVPALVESTGLPSSTSIDQDAPLPKTVSEESSPSDVIPTTMHSDIPISEHPKKWTKDHLLQNIIGELSRPVSTRLQLHEQALFYYYDAFLTSVEPKTYKDALTHSCWIEAMQEELMNLNVLKSRNLFLLQIK</sequence>
<evidence type="ECO:0000313" key="4">
    <source>
        <dbReference type="Proteomes" id="UP001151760"/>
    </source>
</evidence>
<keyword evidence="4" id="KW-1185">Reference proteome</keyword>
<name>A0ABQ5HYM7_9ASTR</name>
<organism evidence="3 4">
    <name type="scientific">Tanacetum coccineum</name>
    <dbReference type="NCBI Taxonomy" id="301880"/>
    <lineage>
        <taxon>Eukaryota</taxon>
        <taxon>Viridiplantae</taxon>
        <taxon>Streptophyta</taxon>
        <taxon>Embryophyta</taxon>
        <taxon>Tracheophyta</taxon>
        <taxon>Spermatophyta</taxon>
        <taxon>Magnoliopsida</taxon>
        <taxon>eudicotyledons</taxon>
        <taxon>Gunneridae</taxon>
        <taxon>Pentapetalae</taxon>
        <taxon>asterids</taxon>
        <taxon>campanulids</taxon>
        <taxon>Asterales</taxon>
        <taxon>Asteraceae</taxon>
        <taxon>Asteroideae</taxon>
        <taxon>Anthemideae</taxon>
        <taxon>Anthemidinae</taxon>
        <taxon>Tanacetum</taxon>
    </lineage>
</organism>
<evidence type="ECO:0000256" key="1">
    <source>
        <dbReference type="SAM" id="MobiDB-lite"/>
    </source>
</evidence>
<accession>A0ABQ5HYM7</accession>
<reference evidence="3" key="1">
    <citation type="journal article" date="2022" name="Int. J. Mol. Sci.">
        <title>Draft Genome of Tanacetum Coccineum: Genomic Comparison of Closely Related Tanacetum-Family Plants.</title>
        <authorList>
            <person name="Yamashiro T."/>
            <person name="Shiraishi A."/>
            <person name="Nakayama K."/>
            <person name="Satake H."/>
        </authorList>
    </citation>
    <scope>NUCLEOTIDE SEQUENCE</scope>
</reference>
<comment type="caution">
    <text evidence="3">The sequence shown here is derived from an EMBL/GenBank/DDBJ whole genome shotgun (WGS) entry which is preliminary data.</text>
</comment>
<dbReference type="InterPro" id="IPR025724">
    <property type="entry name" value="GAG-pre-integrase_dom"/>
</dbReference>